<dbReference type="EMBL" id="FQYT01000017">
    <property type="protein sequence ID" value="SHJ31693.1"/>
    <property type="molecule type" value="Genomic_DNA"/>
</dbReference>
<dbReference type="RefSeq" id="WP_073994031.1">
    <property type="nucleotide sequence ID" value="NZ_FQYT01000017.1"/>
</dbReference>
<proteinExistence type="predicted"/>
<accession>A0A1M6IBA6</accession>
<protein>
    <submittedName>
        <fullName evidence="2">Uncharacterized Fe-S cluster protein YjdI</fullName>
    </submittedName>
</protein>
<dbReference type="SUPFAM" id="SSF54862">
    <property type="entry name" value="4Fe-4S ferredoxins"/>
    <property type="match status" value="1"/>
</dbReference>
<dbReference type="STRING" id="1122934.SAMN02745691_01739"/>
<evidence type="ECO:0000313" key="3">
    <source>
        <dbReference type="Proteomes" id="UP000184342"/>
    </source>
</evidence>
<name>A0A1M6IBA6_9FIRM</name>
<evidence type="ECO:0000313" key="2">
    <source>
        <dbReference type="EMBL" id="SHJ31693.1"/>
    </source>
</evidence>
<reference evidence="2 3" key="1">
    <citation type="submission" date="2016-11" db="EMBL/GenBank/DDBJ databases">
        <authorList>
            <person name="Jaros S."/>
            <person name="Januszkiewicz K."/>
            <person name="Wedrychowicz H."/>
        </authorList>
    </citation>
    <scope>NUCLEOTIDE SEQUENCE [LARGE SCALE GENOMIC DNA]</scope>
    <source>
        <strain evidence="2 3">DSM 15970</strain>
    </source>
</reference>
<dbReference type="AlphaFoldDB" id="A0A1M6IBA6"/>
<dbReference type="InterPro" id="IPR010693">
    <property type="entry name" value="Divergent_4Fe-4S_mono-cluster"/>
</dbReference>
<organism evidence="2 3">
    <name type="scientific">Parasporobacterium paucivorans DSM 15970</name>
    <dbReference type="NCBI Taxonomy" id="1122934"/>
    <lineage>
        <taxon>Bacteria</taxon>
        <taxon>Bacillati</taxon>
        <taxon>Bacillota</taxon>
        <taxon>Clostridia</taxon>
        <taxon>Lachnospirales</taxon>
        <taxon>Lachnospiraceae</taxon>
        <taxon>Parasporobacterium</taxon>
    </lineage>
</organism>
<keyword evidence="3" id="KW-1185">Reference proteome</keyword>
<dbReference type="Proteomes" id="UP000184342">
    <property type="component" value="Unassembled WGS sequence"/>
</dbReference>
<gene>
    <name evidence="2" type="ORF">SAMN02745691_01739</name>
</gene>
<dbReference type="Gene3D" id="3.30.70.20">
    <property type="match status" value="1"/>
</dbReference>
<dbReference type="OrthoDB" id="9793389at2"/>
<sequence>MEKSNEQKVSKYSSDEITIGYYPDRCIHSGVCTRNLPSVFSMKTKPWVNPNGATVEEIKNLIDRCPSGALFYEVPEDK</sequence>
<evidence type="ECO:0000259" key="1">
    <source>
        <dbReference type="Pfam" id="PF06902"/>
    </source>
</evidence>
<feature type="domain" description="Divergent 4Fe-4S mono-cluster" evidence="1">
    <location>
        <begin position="12"/>
        <end position="72"/>
    </location>
</feature>
<dbReference type="Pfam" id="PF06902">
    <property type="entry name" value="Fer4_19"/>
    <property type="match status" value="1"/>
</dbReference>